<comment type="caution">
    <text evidence="1">The sequence shown here is derived from an EMBL/GenBank/DDBJ whole genome shotgun (WGS) entry which is preliminary data.</text>
</comment>
<evidence type="ECO:0000313" key="1">
    <source>
        <dbReference type="EMBL" id="OGF18473.1"/>
    </source>
</evidence>
<dbReference type="AlphaFoldDB" id="A0A1F5RW61"/>
<gene>
    <name evidence="1" type="ORF">A3G56_00835</name>
</gene>
<reference evidence="1 2" key="1">
    <citation type="journal article" date="2016" name="Nat. Commun.">
        <title>Thousands of microbial genomes shed light on interconnected biogeochemical processes in an aquifer system.</title>
        <authorList>
            <person name="Anantharaman K."/>
            <person name="Brown C.T."/>
            <person name="Hug L.A."/>
            <person name="Sharon I."/>
            <person name="Castelle C.J."/>
            <person name="Probst A.J."/>
            <person name="Thomas B.C."/>
            <person name="Singh A."/>
            <person name="Wilkins M.J."/>
            <person name="Karaoz U."/>
            <person name="Brodie E.L."/>
            <person name="Williams K.H."/>
            <person name="Hubbard S.S."/>
            <person name="Banfield J.F."/>
        </authorList>
    </citation>
    <scope>NUCLEOTIDE SEQUENCE [LARGE SCALE GENOMIC DNA]</scope>
</reference>
<proteinExistence type="predicted"/>
<evidence type="ECO:0000313" key="2">
    <source>
        <dbReference type="Proteomes" id="UP000178682"/>
    </source>
</evidence>
<organism evidence="1 2">
    <name type="scientific">Candidatus Falkowbacteria bacterium RIFCSPLOWO2_12_FULL_45_10</name>
    <dbReference type="NCBI Taxonomy" id="1797990"/>
    <lineage>
        <taxon>Bacteria</taxon>
        <taxon>Candidatus Falkowiibacteriota</taxon>
    </lineage>
</organism>
<dbReference type="Proteomes" id="UP000178682">
    <property type="component" value="Unassembled WGS sequence"/>
</dbReference>
<name>A0A1F5RW61_9BACT</name>
<protein>
    <submittedName>
        <fullName evidence="1">Uncharacterized protein</fullName>
    </submittedName>
</protein>
<accession>A0A1F5RW61</accession>
<dbReference type="EMBL" id="MFFX01000047">
    <property type="protein sequence ID" value="OGF18473.1"/>
    <property type="molecule type" value="Genomic_DNA"/>
</dbReference>
<sequence>MVEINPSYNPPVHNGGLVSPVKRLEHPSVSFRSPSKAVITATKEKAPPPNPTDETPNPIQRLQSVVPFQSPSGAVTAKTKIEVRDGPSVDHPSLGWHINIKA</sequence>